<evidence type="ECO:0000259" key="1">
    <source>
        <dbReference type="Pfam" id="PF22607"/>
    </source>
</evidence>
<dbReference type="RefSeq" id="WP_045096825.1">
    <property type="nucleotide sequence ID" value="NZ_LN614827.1"/>
</dbReference>
<dbReference type="NCBIfam" id="NF005566">
    <property type="entry name" value="PRK07236.1"/>
    <property type="match status" value="1"/>
</dbReference>
<dbReference type="EMBL" id="LN614827">
    <property type="protein sequence ID" value="CEG58523.1"/>
    <property type="molecule type" value="Genomic_DNA"/>
</dbReference>
<gene>
    <name evidence="2" type="ORF">LFA_3186</name>
</gene>
<dbReference type="AlphaFoldDB" id="A0A098G7U4"/>
<dbReference type="InterPro" id="IPR036188">
    <property type="entry name" value="FAD/NAD-bd_sf"/>
</dbReference>
<accession>A0A098G7U4</accession>
<dbReference type="SUPFAM" id="SSF54373">
    <property type="entry name" value="FAD-linked reductases, C-terminal domain"/>
    <property type="match status" value="1"/>
</dbReference>
<dbReference type="KEGG" id="lfa:LFA_3186"/>
<protein>
    <submittedName>
        <fullName evidence="2">2-polyprenyl-6-methoxyphenol hydroxylase-like oxidoreductase</fullName>
    </submittedName>
</protein>
<dbReference type="Gene3D" id="3.50.50.60">
    <property type="entry name" value="FAD/NAD(P)-binding domain"/>
    <property type="match status" value="2"/>
</dbReference>
<dbReference type="STRING" id="1212491.LFA_3186"/>
<dbReference type="InterPro" id="IPR054707">
    <property type="entry name" value="DhpH_subs-bd"/>
</dbReference>
<evidence type="ECO:0000313" key="2">
    <source>
        <dbReference type="EMBL" id="CEG58523.1"/>
    </source>
</evidence>
<dbReference type="HOGENOM" id="CLU_009665_0_1_6"/>
<dbReference type="Proteomes" id="UP000032430">
    <property type="component" value="Chromosome I"/>
</dbReference>
<keyword evidence="3" id="KW-1185">Reference proteome</keyword>
<proteinExistence type="predicted"/>
<dbReference type="Pfam" id="PF22607">
    <property type="entry name" value="FAD_binding-like"/>
    <property type="match status" value="1"/>
</dbReference>
<organism evidence="2 3">
    <name type="scientific">Legionella fallonii LLAP-10</name>
    <dbReference type="NCBI Taxonomy" id="1212491"/>
    <lineage>
        <taxon>Bacteria</taxon>
        <taxon>Pseudomonadati</taxon>
        <taxon>Pseudomonadota</taxon>
        <taxon>Gammaproteobacteria</taxon>
        <taxon>Legionellales</taxon>
        <taxon>Legionellaceae</taxon>
        <taxon>Legionella</taxon>
    </lineage>
</organism>
<dbReference type="OrthoDB" id="9782160at2"/>
<name>A0A098G7U4_9GAMM</name>
<sequence length="384" mass="43398">MNQSRVIPGQTRPLRVVIAGGSLGGLYAGLALRCIGCQVEIFERSGDHMVERGAGLVFHEDMLAYLAEHGIALANEVSVPIRQRRYLNRDGTTAAISWTKQNMTSWNVLYKQLRNVFPDANYHLNEELVSFEQSDNVVHATFKSGKTIEGDLLICADGTHSLSRSILLPQVKPEYAGYVAWRGVLAECDLLQEIVDELKDRITFYQMPQSHILTYLIPGADGSVNPGERRFNWVWYINRSIGEELDELLFDNQGNQREFSIPQGFLREVFVQWIYERAKEMLPTVFREEVLATKEPFIQPIFDVSVPQMVFGRICLLGDAAFVVRPHTAAGTYKASIAAIDLAESLYEHRGDVKAALRAWEPKQMQFGYALERRGKYLGGHSQL</sequence>
<dbReference type="PANTHER" id="PTHR47469:SF2">
    <property type="entry name" value="OS06G0597600 PROTEIN"/>
    <property type="match status" value="1"/>
</dbReference>
<dbReference type="SUPFAM" id="SSF51905">
    <property type="entry name" value="FAD/NAD(P)-binding domain"/>
    <property type="match status" value="1"/>
</dbReference>
<reference evidence="3" key="1">
    <citation type="submission" date="2014-09" db="EMBL/GenBank/DDBJ databases">
        <authorList>
            <person name="Gomez-Valero L."/>
        </authorList>
    </citation>
    <scope>NUCLEOTIDE SEQUENCE [LARGE SCALE GENOMIC DNA]</scope>
    <source>
        <strain evidence="3">ATCC700992</strain>
    </source>
</reference>
<evidence type="ECO:0000313" key="3">
    <source>
        <dbReference type="Proteomes" id="UP000032430"/>
    </source>
</evidence>
<feature type="domain" description="2,6-dihydroxypyridine 3-monooxygenase substrate binding" evidence="1">
    <location>
        <begin position="175"/>
        <end position="303"/>
    </location>
</feature>
<dbReference type="InterPro" id="IPR053212">
    <property type="entry name" value="DHP_3-monooxygenase"/>
</dbReference>
<dbReference type="PRINTS" id="PR00420">
    <property type="entry name" value="RNGMNOXGNASE"/>
</dbReference>
<dbReference type="PANTHER" id="PTHR47469">
    <property type="entry name" value="MONOOXYGENASE-LIKE"/>
    <property type="match status" value="1"/>
</dbReference>